<dbReference type="RefSeq" id="XP_003664328.1">
    <property type="nucleotide sequence ID" value="XM_003664280.1"/>
</dbReference>
<keyword evidence="1" id="KW-0175">Coiled coil</keyword>
<name>G2QF54_THET4</name>
<organism evidence="3 4">
    <name type="scientific">Thermothelomyces thermophilus (strain ATCC 42464 / BCRC 31852 / DSM 1799)</name>
    <name type="common">Sporotrichum thermophile</name>
    <dbReference type="NCBI Taxonomy" id="573729"/>
    <lineage>
        <taxon>Eukaryota</taxon>
        <taxon>Fungi</taxon>
        <taxon>Dikarya</taxon>
        <taxon>Ascomycota</taxon>
        <taxon>Pezizomycotina</taxon>
        <taxon>Sordariomycetes</taxon>
        <taxon>Sordariomycetidae</taxon>
        <taxon>Sordariales</taxon>
        <taxon>Chaetomiaceae</taxon>
        <taxon>Thermothelomyces</taxon>
    </lineage>
</organism>
<feature type="coiled-coil region" evidence="1">
    <location>
        <begin position="31"/>
        <end position="97"/>
    </location>
</feature>
<evidence type="ECO:0000256" key="1">
    <source>
        <dbReference type="SAM" id="Coils"/>
    </source>
</evidence>
<proteinExistence type="predicted"/>
<gene>
    <name evidence="3" type="ORF">MYCTH_2307045</name>
</gene>
<evidence type="ECO:0000313" key="3">
    <source>
        <dbReference type="EMBL" id="AEO59083.1"/>
    </source>
</evidence>
<accession>G2QF54</accession>
<protein>
    <submittedName>
        <fullName evidence="3">Uncharacterized protein</fullName>
    </submittedName>
</protein>
<dbReference type="HOGENOM" id="CLU_2307995_0_0_1"/>
<evidence type="ECO:0000256" key="2">
    <source>
        <dbReference type="SAM" id="MobiDB-lite"/>
    </source>
</evidence>
<dbReference type="EMBL" id="CP003005">
    <property type="protein sequence ID" value="AEO59083.1"/>
    <property type="molecule type" value="Genomic_DNA"/>
</dbReference>
<reference evidence="3 4" key="1">
    <citation type="journal article" date="2011" name="Nat. Biotechnol.">
        <title>Comparative genomic analysis of the thermophilic biomass-degrading fungi Myceliophthora thermophila and Thielavia terrestris.</title>
        <authorList>
            <person name="Berka R.M."/>
            <person name="Grigoriev I.V."/>
            <person name="Otillar R."/>
            <person name="Salamov A."/>
            <person name="Grimwood J."/>
            <person name="Reid I."/>
            <person name="Ishmael N."/>
            <person name="John T."/>
            <person name="Darmond C."/>
            <person name="Moisan M.-C."/>
            <person name="Henrissat B."/>
            <person name="Coutinho P.M."/>
            <person name="Lombard V."/>
            <person name="Natvig D.O."/>
            <person name="Lindquist E."/>
            <person name="Schmutz J."/>
            <person name="Lucas S."/>
            <person name="Harris P."/>
            <person name="Powlowski J."/>
            <person name="Bellemare A."/>
            <person name="Taylor D."/>
            <person name="Butler G."/>
            <person name="de Vries R.P."/>
            <person name="Allijn I.E."/>
            <person name="van den Brink J."/>
            <person name="Ushinsky S."/>
            <person name="Storms R."/>
            <person name="Powell A.J."/>
            <person name="Paulsen I.T."/>
            <person name="Elbourne L.D.H."/>
            <person name="Baker S.E."/>
            <person name="Magnuson J."/>
            <person name="LaBoissiere S."/>
            <person name="Clutterbuck A.J."/>
            <person name="Martinez D."/>
            <person name="Wogulis M."/>
            <person name="de Leon A.L."/>
            <person name="Rey M.W."/>
            <person name="Tsang A."/>
        </authorList>
    </citation>
    <scope>NUCLEOTIDE SEQUENCE [LARGE SCALE GENOMIC DNA]</scope>
    <source>
        <strain evidence="4">ATCC 42464 / BCRC 31852 / DSM 1799</strain>
    </source>
</reference>
<dbReference type="AlphaFoldDB" id="G2QF54"/>
<dbReference type="VEuPathDB" id="FungiDB:MYCTH_2307045"/>
<dbReference type="GeneID" id="11514115"/>
<dbReference type="Proteomes" id="UP000007322">
    <property type="component" value="Chromosome 4"/>
</dbReference>
<dbReference type="InParanoid" id="G2QF54"/>
<sequence length="100" mass="11245">MVNDEGARGGPPFGSRAEARSCISPQCRRREGMLKAEIDRLTAEIQRLEGQAGRKAEEIRQLSRDKSALEEANKALRDALTAKLERARKHHKRVRSDPNP</sequence>
<feature type="region of interest" description="Disordered" evidence="2">
    <location>
        <begin position="1"/>
        <end position="22"/>
    </location>
</feature>
<dbReference type="KEGG" id="mtm:MYCTH_2307045"/>
<keyword evidence="4" id="KW-1185">Reference proteome</keyword>
<evidence type="ECO:0000313" key="4">
    <source>
        <dbReference type="Proteomes" id="UP000007322"/>
    </source>
</evidence>